<dbReference type="InterPro" id="IPR010856">
    <property type="entry name" value="Gig2-like"/>
</dbReference>
<keyword evidence="3" id="KW-1185">Reference proteome</keyword>
<dbReference type="InterPro" id="IPR027443">
    <property type="entry name" value="IPNS-like_sf"/>
</dbReference>
<proteinExistence type="predicted"/>
<dbReference type="PANTHER" id="PTHR30613:SF1">
    <property type="entry name" value="DUF1479 DOMAIN PROTEIN (AFU_ORTHOLOGUE AFUA_5G09280)"/>
    <property type="match status" value="1"/>
</dbReference>
<dbReference type="OrthoDB" id="8249012at2759"/>
<reference evidence="2 3" key="1">
    <citation type="submission" date="2015-10" db="EMBL/GenBank/DDBJ databases">
        <title>Full genome of DAOMC 229536 Phialocephala scopiformis, a fungal endophyte of spruce producing the potent anti-insectan compound rugulosin.</title>
        <authorList>
            <consortium name="DOE Joint Genome Institute"/>
            <person name="Walker A.K."/>
            <person name="Frasz S.L."/>
            <person name="Seifert K.A."/>
            <person name="Miller J.D."/>
            <person name="Mondo S.J."/>
            <person name="Labutti K."/>
            <person name="Lipzen A."/>
            <person name="Dockter R."/>
            <person name="Kennedy M."/>
            <person name="Grigoriev I.V."/>
            <person name="Spatafora J.W."/>
        </authorList>
    </citation>
    <scope>NUCLEOTIDE SEQUENCE [LARGE SCALE GENOMIC DNA]</scope>
    <source>
        <strain evidence="2 3">CBS 120377</strain>
    </source>
</reference>
<name>A0A194X492_MOLSC</name>
<organism evidence="2 3">
    <name type="scientific">Mollisia scopiformis</name>
    <name type="common">Conifer needle endophyte fungus</name>
    <name type="synonym">Phialocephala scopiformis</name>
    <dbReference type="NCBI Taxonomy" id="149040"/>
    <lineage>
        <taxon>Eukaryota</taxon>
        <taxon>Fungi</taxon>
        <taxon>Dikarya</taxon>
        <taxon>Ascomycota</taxon>
        <taxon>Pezizomycotina</taxon>
        <taxon>Leotiomycetes</taxon>
        <taxon>Helotiales</taxon>
        <taxon>Mollisiaceae</taxon>
        <taxon>Mollisia</taxon>
    </lineage>
</organism>
<dbReference type="GeneID" id="28832472"/>
<feature type="region of interest" description="Disordered" evidence="1">
    <location>
        <begin position="1"/>
        <end position="23"/>
    </location>
</feature>
<accession>A0A194X492</accession>
<dbReference type="Proteomes" id="UP000070700">
    <property type="component" value="Unassembled WGS sequence"/>
</dbReference>
<dbReference type="InParanoid" id="A0A194X492"/>
<evidence type="ECO:0000256" key="1">
    <source>
        <dbReference type="SAM" id="MobiDB-lite"/>
    </source>
</evidence>
<dbReference type="RefSeq" id="XP_018069353.1">
    <property type="nucleotide sequence ID" value="XM_018222746.1"/>
</dbReference>
<protein>
    <submittedName>
        <fullName evidence="2">Duf1479 domain-containing protein</fullName>
    </submittedName>
</protein>
<dbReference type="PANTHER" id="PTHR30613">
    <property type="entry name" value="UNCHARACTERIZED PROTEIN YBIU-RELATED"/>
    <property type="match status" value="1"/>
</dbReference>
<dbReference type="Pfam" id="PF07350">
    <property type="entry name" value="Gig2-like"/>
    <property type="match status" value="1"/>
</dbReference>
<dbReference type="KEGG" id="psco:LY89DRAFT_784035"/>
<evidence type="ECO:0000313" key="3">
    <source>
        <dbReference type="Proteomes" id="UP000070700"/>
    </source>
</evidence>
<dbReference type="EMBL" id="KQ947419">
    <property type="protein sequence ID" value="KUJ14998.1"/>
    <property type="molecule type" value="Genomic_DNA"/>
</dbReference>
<dbReference type="Gene3D" id="2.60.120.330">
    <property type="entry name" value="B-lactam Antibiotic, Isopenicillin N Synthase, Chain"/>
    <property type="match status" value="1"/>
</dbReference>
<dbReference type="AlphaFoldDB" id="A0A194X492"/>
<dbReference type="SUPFAM" id="SSF51197">
    <property type="entry name" value="Clavaminate synthase-like"/>
    <property type="match status" value="1"/>
</dbReference>
<evidence type="ECO:0000313" key="2">
    <source>
        <dbReference type="EMBL" id="KUJ14998.1"/>
    </source>
</evidence>
<sequence>MPSKTTTWPSGWPSFTPKDNDPTDTFQKDLKATIIAEYGADNLRTAWIKTCNALDGVTSRLASQGNNAVPIFEADDILSDSKALEAMKEAGCCIIRGVIPKNEAIQYFEDLKSFIADNNDTVTGWPAKSVAIYHLYSSPIQLKIKTNPRHLQVQRLLNCLWTDSSCSDDELKAQSEPVLYPDGLRIRHPGQEFLGLGPHIDGGSLSRWADEEYRKTYDAILRGGPERYDPYDMAYRKNANPAMFPGGAQCSVMRAFQGWTALTPCKPGEGGLMLVPDIKIVTAYMILRPFFKAPEGDWRKPESWELDHESSWFPGTFRWDSQLLSPASHPHLYLEDTLMSIPDMEPGDTIWWHTDMCHAVETTHNGTGPASVCYIPAAPSTPANLAYMRQHWKDLVAGVPSEDYKYLDGTGSELVLSQQNERAMKGAMSLDDIRVEGRRALGEVCYAVR</sequence>
<gene>
    <name evidence="2" type="ORF">LY89DRAFT_784035</name>
</gene>